<dbReference type="GO" id="GO:0006032">
    <property type="term" value="P:chitin catabolic process"/>
    <property type="evidence" value="ECO:0007669"/>
    <property type="project" value="InterPro"/>
</dbReference>
<evidence type="ECO:0000313" key="6">
    <source>
        <dbReference type="Proteomes" id="UP000013827"/>
    </source>
</evidence>
<evidence type="ECO:0000256" key="3">
    <source>
        <dbReference type="SAM" id="SignalP"/>
    </source>
</evidence>
<dbReference type="GeneID" id="17273390"/>
<evidence type="ECO:0000256" key="2">
    <source>
        <dbReference type="ARBA" id="ARBA00023157"/>
    </source>
</evidence>
<keyword evidence="2" id="KW-1015">Disulfide bond</keyword>
<dbReference type="GeneID" id="17269792"/>
<evidence type="ECO:0000256" key="1">
    <source>
        <dbReference type="ARBA" id="ARBA00022821"/>
    </source>
</evidence>
<keyword evidence="6" id="KW-1185">Reference proteome</keyword>
<dbReference type="PANTHER" id="PTHR22595:SF79">
    <property type="entry name" value="CHITINASE 12"/>
    <property type="match status" value="1"/>
</dbReference>
<dbReference type="GO" id="GO:0004568">
    <property type="term" value="F:chitinase activity"/>
    <property type="evidence" value="ECO:0007669"/>
    <property type="project" value="InterPro"/>
</dbReference>
<dbReference type="GO" id="GO:0016998">
    <property type="term" value="P:cell wall macromolecule catabolic process"/>
    <property type="evidence" value="ECO:0007669"/>
    <property type="project" value="InterPro"/>
</dbReference>
<dbReference type="PANTHER" id="PTHR22595">
    <property type="entry name" value="CHITINASE-RELATED"/>
    <property type="match status" value="1"/>
</dbReference>
<dbReference type="EnsemblProtists" id="EOD27844">
    <property type="protein sequence ID" value="EOD27844"/>
    <property type="gene ID" value="EMIHUDRAFT_353656"/>
</dbReference>
<dbReference type="EnsemblProtists" id="EOD24247">
    <property type="protein sequence ID" value="EOD24247"/>
    <property type="gene ID" value="EMIHUDRAFT_367772"/>
</dbReference>
<dbReference type="RefSeq" id="XP_005780273.1">
    <property type="nucleotide sequence ID" value="XM_005780216.1"/>
</dbReference>
<organism evidence="5 6">
    <name type="scientific">Emiliania huxleyi (strain CCMP1516)</name>
    <dbReference type="NCBI Taxonomy" id="280463"/>
    <lineage>
        <taxon>Eukaryota</taxon>
        <taxon>Haptista</taxon>
        <taxon>Haptophyta</taxon>
        <taxon>Prymnesiophyceae</taxon>
        <taxon>Isochrysidales</taxon>
        <taxon>Noelaerhabdaceae</taxon>
        <taxon>Emiliania</taxon>
    </lineage>
</organism>
<dbReference type="KEGG" id="ehx:EMIHUDRAFT_353656"/>
<sequence>MMMIAAVVPILSLPVVESTGDPALDAIAAKYGDLSSILGMQPVDGQGSCPAGDNCKGFYTYSHLSEAIANWNTRSGADEKFLNDQDVETNARTLAAFVANVKYETALFTACKERLKLADGTCPAGPNRCSGGKVGDYTSAKAKASGSWTVTKCNGQTAATQGCTDFWGNTLDGENCWYGRGALQLSWPGNYNNVAAAIKTGSNVDICDDPDAICNSATTAFSASMAYWKLNESPWIHGNSNPDCMAYTFACALQVVRPADTSTNKEREEQYVKYLKAMGITGPAPPPKPVKPKKGTCTNIKCSDGSTGCNGSTGCCPYTDTPTGTGFCSCGTSWPDARDSGIFCNA</sequence>
<evidence type="ECO:0000259" key="4">
    <source>
        <dbReference type="Pfam" id="PF00182"/>
    </source>
</evidence>
<keyword evidence="1" id="KW-0611">Plant defense</keyword>
<dbReference type="STRING" id="2903.R1CNP2"/>
<proteinExistence type="predicted"/>
<feature type="domain" description="Glycoside hydrolase family 19 catalytic" evidence="4">
    <location>
        <begin position="144"/>
        <end position="234"/>
    </location>
</feature>
<evidence type="ECO:0000313" key="5">
    <source>
        <dbReference type="EnsemblProtists" id="EOD24247"/>
    </source>
</evidence>
<dbReference type="InterPro" id="IPR000726">
    <property type="entry name" value="Glyco_hydro_19_cat"/>
</dbReference>
<dbReference type="AlphaFoldDB" id="A0A0D3JL62"/>
<reference evidence="6" key="1">
    <citation type="journal article" date="2013" name="Nature">
        <title>Pan genome of the phytoplankton Emiliania underpins its global distribution.</title>
        <authorList>
            <person name="Read B.A."/>
            <person name="Kegel J."/>
            <person name="Klute M.J."/>
            <person name="Kuo A."/>
            <person name="Lefebvre S.C."/>
            <person name="Maumus F."/>
            <person name="Mayer C."/>
            <person name="Miller J."/>
            <person name="Monier A."/>
            <person name="Salamov A."/>
            <person name="Young J."/>
            <person name="Aguilar M."/>
            <person name="Claverie J.M."/>
            <person name="Frickenhaus S."/>
            <person name="Gonzalez K."/>
            <person name="Herman E.K."/>
            <person name="Lin Y.C."/>
            <person name="Napier J."/>
            <person name="Ogata H."/>
            <person name="Sarno A.F."/>
            <person name="Shmutz J."/>
            <person name="Schroeder D."/>
            <person name="de Vargas C."/>
            <person name="Verret F."/>
            <person name="von Dassow P."/>
            <person name="Valentin K."/>
            <person name="Van de Peer Y."/>
            <person name="Wheeler G."/>
            <person name="Dacks J.B."/>
            <person name="Delwiche C.F."/>
            <person name="Dyhrman S.T."/>
            <person name="Glockner G."/>
            <person name="John U."/>
            <person name="Richards T."/>
            <person name="Worden A.Z."/>
            <person name="Zhang X."/>
            <person name="Grigoriev I.V."/>
            <person name="Allen A.E."/>
            <person name="Bidle K."/>
            <person name="Borodovsky M."/>
            <person name="Bowler C."/>
            <person name="Brownlee C."/>
            <person name="Cock J.M."/>
            <person name="Elias M."/>
            <person name="Gladyshev V.N."/>
            <person name="Groth M."/>
            <person name="Guda C."/>
            <person name="Hadaegh A."/>
            <person name="Iglesias-Rodriguez M.D."/>
            <person name="Jenkins J."/>
            <person name="Jones B.M."/>
            <person name="Lawson T."/>
            <person name="Leese F."/>
            <person name="Lindquist E."/>
            <person name="Lobanov A."/>
            <person name="Lomsadze A."/>
            <person name="Malik S.B."/>
            <person name="Marsh M.E."/>
            <person name="Mackinder L."/>
            <person name="Mock T."/>
            <person name="Mueller-Roeber B."/>
            <person name="Pagarete A."/>
            <person name="Parker M."/>
            <person name="Probert I."/>
            <person name="Quesneville H."/>
            <person name="Raines C."/>
            <person name="Rensing S.A."/>
            <person name="Riano-Pachon D.M."/>
            <person name="Richier S."/>
            <person name="Rokitta S."/>
            <person name="Shiraiwa Y."/>
            <person name="Soanes D.M."/>
            <person name="van der Giezen M."/>
            <person name="Wahlund T.M."/>
            <person name="Williams B."/>
            <person name="Wilson W."/>
            <person name="Wolfe G."/>
            <person name="Wurch L.L."/>
        </authorList>
    </citation>
    <scope>NUCLEOTIDE SEQUENCE</scope>
</reference>
<accession>A0A0D3JL62</accession>
<protein>
    <recommendedName>
        <fullName evidence="4">Glycoside hydrolase family 19 catalytic domain-containing protein</fullName>
    </recommendedName>
</protein>
<feature type="chain" id="PRO_5044053572" description="Glycoside hydrolase family 19 catalytic domain-containing protein" evidence="3">
    <location>
        <begin position="19"/>
        <end position="346"/>
    </location>
</feature>
<name>A0A0D3JL62_EMIH1</name>
<feature type="signal peptide" evidence="3">
    <location>
        <begin position="1"/>
        <end position="18"/>
    </location>
</feature>
<dbReference type="Pfam" id="PF00182">
    <property type="entry name" value="Glyco_hydro_19"/>
    <property type="match status" value="1"/>
</dbReference>
<dbReference type="KEGG" id="ehx:EMIHUDRAFT_367772"/>
<dbReference type="PaxDb" id="2903-EOD24247"/>
<dbReference type="GO" id="GO:0006952">
    <property type="term" value="P:defense response"/>
    <property type="evidence" value="ECO:0007669"/>
    <property type="project" value="UniProtKB-KW"/>
</dbReference>
<dbReference type="SUPFAM" id="SSF53955">
    <property type="entry name" value="Lysozyme-like"/>
    <property type="match status" value="1"/>
</dbReference>
<reference evidence="5" key="2">
    <citation type="submission" date="2024-10" db="UniProtKB">
        <authorList>
            <consortium name="EnsemblProtists"/>
        </authorList>
    </citation>
    <scope>IDENTIFICATION</scope>
</reference>
<dbReference type="RefSeq" id="XP_005776676.1">
    <property type="nucleotide sequence ID" value="XM_005776619.1"/>
</dbReference>
<dbReference type="HOGENOM" id="CLU_802737_0_0_1"/>
<dbReference type="Proteomes" id="UP000013827">
    <property type="component" value="Unassembled WGS sequence"/>
</dbReference>
<dbReference type="Gene3D" id="1.10.530.10">
    <property type="match status" value="1"/>
</dbReference>
<keyword evidence="3" id="KW-0732">Signal</keyword>
<dbReference type="InterPro" id="IPR023346">
    <property type="entry name" value="Lysozyme-like_dom_sf"/>
</dbReference>